<evidence type="ECO:0000313" key="1">
    <source>
        <dbReference type="EMBL" id="KAF2847646.1"/>
    </source>
</evidence>
<sequence length="273" mass="30908">MSDAESLAMLCDVQLQTDRTAMPETRTLFSSKAAIQHLIEESSLTFAPGLADMIRSRNAPSVQQLRACSILLSKDDPKSKCVVYLQYYRKGPLWYICCGKSTNLRGGQERLRDYEDESSSIPDSAKDLLERGFKRMRHTNLAAVDIPFEGADRICMVALVTAFEATFAAGLWAYLPLTLGSVTPLRFWEEVPWFGLCGHSSLMEIPFADLRDDLPNLDELRLDRIERQSLMASHKYRSSEKGQAALERYKDSLKEAYPKYRASVKAKRQCFGQ</sequence>
<accession>A0A6A7AWI0</accession>
<name>A0A6A7AWI0_9PLEO</name>
<evidence type="ECO:0000313" key="2">
    <source>
        <dbReference type="Proteomes" id="UP000799423"/>
    </source>
</evidence>
<proteinExistence type="predicted"/>
<gene>
    <name evidence="1" type="ORF">T440DRAFT_491853</name>
</gene>
<reference evidence="1" key="1">
    <citation type="submission" date="2020-01" db="EMBL/GenBank/DDBJ databases">
        <authorList>
            <consortium name="DOE Joint Genome Institute"/>
            <person name="Haridas S."/>
            <person name="Albert R."/>
            <person name="Binder M."/>
            <person name="Bloem J."/>
            <person name="Labutti K."/>
            <person name="Salamov A."/>
            <person name="Andreopoulos B."/>
            <person name="Baker S.E."/>
            <person name="Barry K."/>
            <person name="Bills G."/>
            <person name="Bluhm B.H."/>
            <person name="Cannon C."/>
            <person name="Castanera R."/>
            <person name="Culley D.E."/>
            <person name="Daum C."/>
            <person name="Ezra D."/>
            <person name="Gonzalez J.B."/>
            <person name="Henrissat B."/>
            <person name="Kuo A."/>
            <person name="Liang C."/>
            <person name="Lipzen A."/>
            <person name="Lutzoni F."/>
            <person name="Magnuson J."/>
            <person name="Mondo S."/>
            <person name="Nolan M."/>
            <person name="Ohm R."/>
            <person name="Pangilinan J."/>
            <person name="Park H.-J."/>
            <person name="Ramirez L."/>
            <person name="Alfaro M."/>
            <person name="Sun H."/>
            <person name="Tritt A."/>
            <person name="Yoshinaga Y."/>
            <person name="Zwiers L.-H."/>
            <person name="Turgeon B.G."/>
            <person name="Goodwin S.B."/>
            <person name="Spatafora J.W."/>
            <person name="Crous P.W."/>
            <person name="Grigoriev I.V."/>
        </authorList>
    </citation>
    <scope>NUCLEOTIDE SEQUENCE</scope>
    <source>
        <strain evidence="1">IPT5</strain>
    </source>
</reference>
<dbReference type="OrthoDB" id="3756789at2759"/>
<dbReference type="EMBL" id="MU006324">
    <property type="protein sequence ID" value="KAF2847646.1"/>
    <property type="molecule type" value="Genomic_DNA"/>
</dbReference>
<organism evidence="1 2">
    <name type="scientific">Plenodomus tracheiphilus IPT5</name>
    <dbReference type="NCBI Taxonomy" id="1408161"/>
    <lineage>
        <taxon>Eukaryota</taxon>
        <taxon>Fungi</taxon>
        <taxon>Dikarya</taxon>
        <taxon>Ascomycota</taxon>
        <taxon>Pezizomycotina</taxon>
        <taxon>Dothideomycetes</taxon>
        <taxon>Pleosporomycetidae</taxon>
        <taxon>Pleosporales</taxon>
        <taxon>Pleosporineae</taxon>
        <taxon>Leptosphaeriaceae</taxon>
        <taxon>Plenodomus</taxon>
    </lineage>
</organism>
<protein>
    <submittedName>
        <fullName evidence="1">Uncharacterized protein</fullName>
    </submittedName>
</protein>
<keyword evidence="2" id="KW-1185">Reference proteome</keyword>
<dbReference type="AlphaFoldDB" id="A0A6A7AWI0"/>
<dbReference type="Proteomes" id="UP000799423">
    <property type="component" value="Unassembled WGS sequence"/>
</dbReference>